<organism evidence="1 2">
    <name type="scientific">Aristaeella hokkaidonensis</name>
    <dbReference type="NCBI Taxonomy" id="3046382"/>
    <lineage>
        <taxon>Bacteria</taxon>
        <taxon>Bacillati</taxon>
        <taxon>Bacillota</taxon>
        <taxon>Clostridia</taxon>
        <taxon>Eubacteriales</taxon>
        <taxon>Aristaeellaceae</taxon>
        <taxon>Aristaeella</taxon>
    </lineage>
</organism>
<proteinExistence type="predicted"/>
<evidence type="ECO:0000313" key="1">
    <source>
        <dbReference type="EMBL" id="QUC66783.1"/>
    </source>
</evidence>
<protein>
    <submittedName>
        <fullName evidence="1">Shikimate kinase</fullName>
    </submittedName>
</protein>
<dbReference type="EMBL" id="CP068393">
    <property type="protein sequence ID" value="QUC66783.1"/>
    <property type="molecule type" value="Genomic_DNA"/>
</dbReference>
<accession>A0AC61N6N3</accession>
<dbReference type="Proteomes" id="UP000682782">
    <property type="component" value="Chromosome"/>
</dbReference>
<keyword evidence="1" id="KW-0418">Kinase</keyword>
<gene>
    <name evidence="1" type="ORF">JYE49_13160</name>
</gene>
<keyword evidence="1" id="KW-0808">Transferase</keyword>
<name>A0AC61N6N3_9FIRM</name>
<evidence type="ECO:0000313" key="2">
    <source>
        <dbReference type="Proteomes" id="UP000682782"/>
    </source>
</evidence>
<keyword evidence="2" id="KW-1185">Reference proteome</keyword>
<reference evidence="1" key="1">
    <citation type="submission" date="2021-01" db="EMBL/GenBank/DDBJ databases">
        <title>Complete genome sequence of Clostridiales bacterium R-7.</title>
        <authorList>
            <person name="Mahoney-Kurpe S.C."/>
            <person name="Palevich N."/>
            <person name="Koike S."/>
            <person name="Moon C.D."/>
            <person name="Attwood G.T."/>
        </authorList>
    </citation>
    <scope>NUCLEOTIDE SEQUENCE</scope>
    <source>
        <strain evidence="1">R-7</strain>
    </source>
</reference>
<sequence length="170" mass="19066">MAVDKHLFLIGMQGCGKSSLGKRTAKETGVPFADTDAMVAQSAGGTVNEFFEKYGEETFRRAETNALAALTYARPMIISTGGGTVLNPVNRHIMRSWGTIVLIDRPLEDILSDIKLDRRPTLRDGGLAEVERVYHERLPIYRDLADITLRNDQGYHMAVYILTRLVRERL</sequence>